<dbReference type="EMBL" id="CP074596">
    <property type="protein sequence ID" value="QVP52577.1"/>
    <property type="molecule type" value="Genomic_DNA"/>
</dbReference>
<dbReference type="Proteomes" id="UP000885342">
    <property type="component" value="Unassembled WGS sequence"/>
</dbReference>
<protein>
    <recommendedName>
        <fullName evidence="4">Periplasmic protein</fullName>
    </recommendedName>
</protein>
<sequence>MSLSSSKLRCAQGGETAVIIKNLTRRRNRLRRNKITAFSCHTVRLPLRISCQLAHCYAKCRTSMTYLLQQNIFFSPRQRTIQRIN</sequence>
<dbReference type="AlphaFoldDB" id="A0A5Y3X9H6"/>
<reference evidence="3" key="2">
    <citation type="submission" date="2018-07" db="EMBL/GenBank/DDBJ databases">
        <authorList>
            <consortium name="GenomeTrakr network: Whole genome sequencing for foodborne pathogen traceback"/>
        </authorList>
    </citation>
    <scope>NUCLEOTIDE SEQUENCE</scope>
    <source>
        <strain evidence="3">CFSAN001015</strain>
        <strain evidence="2">FDA00003943</strain>
    </source>
</reference>
<evidence type="ECO:0008006" key="4">
    <source>
        <dbReference type="Google" id="ProtNLM"/>
    </source>
</evidence>
<accession>A0A5Y3X9H6</accession>
<organism evidence="1">
    <name type="scientific">Salmonella enterica subsp. salamae</name>
    <dbReference type="NCBI Taxonomy" id="59202"/>
    <lineage>
        <taxon>Bacteria</taxon>
        <taxon>Pseudomonadati</taxon>
        <taxon>Pseudomonadota</taxon>
        <taxon>Gammaproteobacteria</taxon>
        <taxon>Enterobacterales</taxon>
        <taxon>Enterobacteriaceae</taxon>
        <taxon>Salmonella</taxon>
    </lineage>
</organism>
<reference evidence="1" key="1">
    <citation type="submission" date="2018-06" db="EMBL/GenBank/DDBJ databases">
        <authorList>
            <person name="Ashton P.M."/>
            <person name="Dallman T."/>
            <person name="Nair S."/>
            <person name="De Pinna E."/>
            <person name="Peters T."/>
            <person name="Grant K."/>
        </authorList>
    </citation>
    <scope>NUCLEOTIDE SEQUENCE [LARGE SCALE GENOMIC DNA]</scope>
    <source>
        <strain evidence="1">318584</strain>
    </source>
</reference>
<evidence type="ECO:0000313" key="1">
    <source>
        <dbReference type="EMBL" id="ECJ4505738.1"/>
    </source>
</evidence>
<dbReference type="Proteomes" id="UP000839747">
    <property type="component" value="Unassembled WGS sequence"/>
</dbReference>
<dbReference type="EMBL" id="RSKH01000003">
    <property type="protein sequence ID" value="MII78599.1"/>
    <property type="molecule type" value="Genomic_DNA"/>
</dbReference>
<name>A0A5Y3X9H6_SALER</name>
<dbReference type="EMBL" id="AAIYKG010000007">
    <property type="protein sequence ID" value="ECJ4505738.1"/>
    <property type="molecule type" value="Genomic_DNA"/>
</dbReference>
<evidence type="ECO:0000313" key="2">
    <source>
        <dbReference type="EMBL" id="MII78599.1"/>
    </source>
</evidence>
<evidence type="ECO:0000313" key="3">
    <source>
        <dbReference type="EMBL" id="QVP52577.1"/>
    </source>
</evidence>
<reference evidence="3" key="3">
    <citation type="submission" date="2021-05" db="EMBL/GenBank/DDBJ databases">
        <title>Whole genome PacBio Sequel sequence of Salmonella enterica subsp. enterica.</title>
        <authorList>
            <person name="Hoffmann M."/>
            <person name="Balkey M."/>
            <person name="Luo Y."/>
        </authorList>
    </citation>
    <scope>NUCLEOTIDE SEQUENCE</scope>
    <source>
        <strain evidence="3">CFSAN001015</strain>
    </source>
</reference>
<proteinExistence type="predicted"/>
<gene>
    <name evidence="2" type="ORF">AIF45_05710</name>
    <name evidence="3" type="ORF">AIT66_06055</name>
    <name evidence="1" type="ORF">DNU24_08355</name>
</gene>